<reference evidence="1" key="1">
    <citation type="journal article" date="2021" name="Proc. Natl. Acad. Sci. U.S.A.">
        <title>A Catalog of Tens of Thousands of Viruses from Human Metagenomes Reveals Hidden Associations with Chronic Diseases.</title>
        <authorList>
            <person name="Tisza M.J."/>
            <person name="Buck C.B."/>
        </authorList>
    </citation>
    <scope>NUCLEOTIDE SEQUENCE</scope>
    <source>
        <strain evidence="1">CtJhT5</strain>
    </source>
</reference>
<accession>A0A8S5QYG4</accession>
<proteinExistence type="predicted"/>
<protein>
    <submittedName>
        <fullName evidence="1">Uncharacterized protein</fullName>
    </submittedName>
</protein>
<evidence type="ECO:0000313" key="1">
    <source>
        <dbReference type="EMBL" id="DAE24295.1"/>
    </source>
</evidence>
<dbReference type="EMBL" id="BK015771">
    <property type="protein sequence ID" value="DAE24295.1"/>
    <property type="molecule type" value="Genomic_DNA"/>
</dbReference>
<sequence>MRSYNDFEVNNMLEDYIRTNYGDDYARVYKKITDKQHTQIDLNFISILATGNSDLPVSIEKETVIKDGKLKVRYILETELKYPKTSEE</sequence>
<name>A0A8S5QYG4_9CAUD</name>
<organism evidence="1">
    <name type="scientific">Siphoviridae sp. ctJhT5</name>
    <dbReference type="NCBI Taxonomy" id="2826242"/>
    <lineage>
        <taxon>Viruses</taxon>
        <taxon>Duplodnaviria</taxon>
        <taxon>Heunggongvirae</taxon>
        <taxon>Uroviricota</taxon>
        <taxon>Caudoviricetes</taxon>
    </lineage>
</organism>